<dbReference type="Proteomes" id="UP001143910">
    <property type="component" value="Unassembled WGS sequence"/>
</dbReference>
<evidence type="ECO:0000313" key="1">
    <source>
        <dbReference type="EMBL" id="KAJ2966609.1"/>
    </source>
</evidence>
<sequence length="76" mass="8415">MAFRQPGEGSPSFAQTGAELDLYDSDDDDLFNLEDYDEGGYQKAVESTAGQLEERNIVVLIATASETPEEDEAWEH</sequence>
<dbReference type="EMBL" id="JANJQO010002567">
    <property type="protein sequence ID" value="KAJ2966609.1"/>
    <property type="molecule type" value="Genomic_DNA"/>
</dbReference>
<organism evidence="1 2">
    <name type="scientific">Zarea fungicola</name>
    <dbReference type="NCBI Taxonomy" id="93591"/>
    <lineage>
        <taxon>Eukaryota</taxon>
        <taxon>Fungi</taxon>
        <taxon>Dikarya</taxon>
        <taxon>Ascomycota</taxon>
        <taxon>Pezizomycotina</taxon>
        <taxon>Sordariomycetes</taxon>
        <taxon>Hypocreomycetidae</taxon>
        <taxon>Hypocreales</taxon>
        <taxon>Cordycipitaceae</taxon>
        <taxon>Zarea</taxon>
    </lineage>
</organism>
<keyword evidence="2" id="KW-1185">Reference proteome</keyword>
<accession>A0ACC1MK11</accession>
<gene>
    <name evidence="1" type="ORF">NQ176_g10067</name>
</gene>
<protein>
    <submittedName>
        <fullName evidence="1">Uncharacterized protein</fullName>
    </submittedName>
</protein>
<comment type="caution">
    <text evidence="1">The sequence shown here is derived from an EMBL/GenBank/DDBJ whole genome shotgun (WGS) entry which is preliminary data.</text>
</comment>
<reference evidence="1" key="1">
    <citation type="submission" date="2022-08" db="EMBL/GenBank/DDBJ databases">
        <title>Genome Sequence of Lecanicillium fungicola.</title>
        <authorList>
            <person name="Buettner E."/>
        </authorList>
    </citation>
    <scope>NUCLEOTIDE SEQUENCE</scope>
    <source>
        <strain evidence="1">Babe33</strain>
    </source>
</reference>
<name>A0ACC1MK11_9HYPO</name>
<evidence type="ECO:0000313" key="2">
    <source>
        <dbReference type="Proteomes" id="UP001143910"/>
    </source>
</evidence>
<proteinExistence type="predicted"/>